<organism evidence="2 3">
    <name type="scientific">Tumidithrix elongata BACA0141</name>
    <dbReference type="NCBI Taxonomy" id="2716417"/>
    <lineage>
        <taxon>Bacteria</taxon>
        <taxon>Bacillati</taxon>
        <taxon>Cyanobacteriota</taxon>
        <taxon>Cyanophyceae</taxon>
        <taxon>Pseudanabaenales</taxon>
        <taxon>Pseudanabaenaceae</taxon>
        <taxon>Tumidithrix</taxon>
        <taxon>Tumidithrix elongata</taxon>
    </lineage>
</organism>
<dbReference type="EMBL" id="JAZBJZ010000080">
    <property type="protein sequence ID" value="MEE3718481.1"/>
    <property type="molecule type" value="Genomic_DNA"/>
</dbReference>
<dbReference type="InterPro" id="IPR017670">
    <property type="entry name" value="Phosphonate_degrad-assoc"/>
</dbReference>
<evidence type="ECO:0000259" key="1">
    <source>
        <dbReference type="Pfam" id="PF01966"/>
    </source>
</evidence>
<dbReference type="Pfam" id="PF01966">
    <property type="entry name" value="HD"/>
    <property type="match status" value="1"/>
</dbReference>
<dbReference type="NCBIfam" id="TIGR03276">
    <property type="entry name" value="Phn-HD"/>
    <property type="match status" value="1"/>
</dbReference>
<accession>A0AAW9Q002</accession>
<dbReference type="PANTHER" id="PTHR40202:SF1">
    <property type="entry name" value="HD DOMAIN-CONTAINING PROTEIN"/>
    <property type="match status" value="1"/>
</dbReference>
<dbReference type="AlphaFoldDB" id="A0AAW9Q002"/>
<protein>
    <submittedName>
        <fullName evidence="2">Phosphonate degradation HD-domain oxygenase</fullName>
    </submittedName>
</protein>
<dbReference type="InterPro" id="IPR006674">
    <property type="entry name" value="HD_domain"/>
</dbReference>
<reference evidence="2" key="1">
    <citation type="submission" date="2024-01" db="EMBL/GenBank/DDBJ databases">
        <title>Bank of Algae and Cyanobacteria of the Azores (BACA) strain genomes.</title>
        <authorList>
            <person name="Luz R."/>
            <person name="Cordeiro R."/>
            <person name="Fonseca A."/>
            <person name="Goncalves V."/>
        </authorList>
    </citation>
    <scope>NUCLEOTIDE SEQUENCE</scope>
    <source>
        <strain evidence="2">BACA0141</strain>
    </source>
</reference>
<evidence type="ECO:0000313" key="3">
    <source>
        <dbReference type="Proteomes" id="UP001333818"/>
    </source>
</evidence>
<keyword evidence="3" id="KW-1185">Reference proteome</keyword>
<dbReference type="InterPro" id="IPR052567">
    <property type="entry name" value="OP_Dioxygenase"/>
</dbReference>
<feature type="domain" description="HD" evidence="1">
    <location>
        <begin position="29"/>
        <end position="101"/>
    </location>
</feature>
<gene>
    <name evidence="2" type="ORF">V2H45_17205</name>
</gene>
<sequence length="181" mass="19878">MNLSLDKILNIFATRGHAQYGGEPVSQLEHGLQCATLAKERGASSELITACLLHDLGHLLHDLGENCADRAIDDRHEYEGVKPLELLFPPKVTEPIRLHVEAKRYLCAVDPTYLASLSLASQSSLILQGGIFSKEEAFVFMAKPHAKDAVSLRAWDDLAKVEGLKTPDLNSFVTIVESCLQ</sequence>
<evidence type="ECO:0000313" key="2">
    <source>
        <dbReference type="EMBL" id="MEE3718481.1"/>
    </source>
</evidence>
<dbReference type="Gene3D" id="1.10.3210.10">
    <property type="entry name" value="Hypothetical protein af1432"/>
    <property type="match status" value="1"/>
</dbReference>
<name>A0AAW9Q002_9CYAN</name>
<dbReference type="Proteomes" id="UP001333818">
    <property type="component" value="Unassembled WGS sequence"/>
</dbReference>
<dbReference type="PANTHER" id="PTHR40202">
    <property type="match status" value="1"/>
</dbReference>
<proteinExistence type="predicted"/>
<dbReference type="SUPFAM" id="SSF109604">
    <property type="entry name" value="HD-domain/PDEase-like"/>
    <property type="match status" value="2"/>
</dbReference>
<comment type="caution">
    <text evidence="2">The sequence shown here is derived from an EMBL/GenBank/DDBJ whole genome shotgun (WGS) entry which is preliminary data.</text>
</comment>